<dbReference type="Pfam" id="PF01446">
    <property type="entry name" value="Rep_1"/>
    <property type="match status" value="1"/>
</dbReference>
<reference evidence="2" key="1">
    <citation type="submission" date="2015-06" db="EMBL/GenBank/DDBJ databases">
        <authorList>
            <person name="Joergensen T."/>
        </authorList>
    </citation>
    <scope>NUCLEOTIDE SEQUENCE</scope>
    <source>
        <plasmid evidence="2">pRGRH0245</plasmid>
    </source>
</reference>
<dbReference type="GO" id="GO:0003677">
    <property type="term" value="F:DNA binding"/>
    <property type="evidence" value="ECO:0007669"/>
    <property type="project" value="InterPro"/>
</dbReference>
<sequence>MQYITPDGERQEIDAEKLNVLHDVSRNGRAAPWHKHKAAASLLAIPLSWSHPEQAARMANCAERLTFTRDWSDTDRPGRVHLVHAWFCRVRICPMCQWRRSLKMYGQAKEIIRYLDAQRSAHGHAPYKWAFVTLSIKNVPGEDLAAALDQIQAGWQRLIRRARVKKIAKGYIKSLEITYNRQRDDYHPHIHVMIAVNPSYFTGRDYIPHAEWRQLWQESARLNYAPQVNVKRKKGDNADLAEVTKYMTKASDYLMPYDLDAMAEVTSTLQDVCAKRRFASFGGCCADAHRALMLDDPEEGDLIHTSTDPTEFGDASEEDPEWVWSWCPGPRLYICPRPEPER</sequence>
<evidence type="ECO:0008006" key="3">
    <source>
        <dbReference type="Google" id="ProtNLM"/>
    </source>
</evidence>
<dbReference type="EMBL" id="LN852918">
    <property type="protein sequence ID" value="CRY94404.1"/>
    <property type="molecule type" value="Genomic_DNA"/>
</dbReference>
<evidence type="ECO:0000256" key="1">
    <source>
        <dbReference type="ARBA" id="ARBA00022705"/>
    </source>
</evidence>
<organism evidence="2">
    <name type="scientific">uncultured prokaryote</name>
    <dbReference type="NCBI Taxonomy" id="198431"/>
    <lineage>
        <taxon>unclassified sequences</taxon>
        <taxon>environmental samples</taxon>
    </lineage>
</organism>
<dbReference type="InterPro" id="IPR000989">
    <property type="entry name" value="Rep"/>
</dbReference>
<proteinExistence type="predicted"/>
<dbReference type="AlphaFoldDB" id="A0A0H5PZ13"/>
<accession>A0A0H5PZ13</accession>
<geneLocation type="plasmid" evidence="2">
    <name>pRGRH0245</name>
</geneLocation>
<dbReference type="GO" id="GO:0006260">
    <property type="term" value="P:DNA replication"/>
    <property type="evidence" value="ECO:0007669"/>
    <property type="project" value="UniProtKB-KW"/>
</dbReference>
<keyword evidence="2" id="KW-0614">Plasmid</keyword>
<reference evidence="2" key="2">
    <citation type="submission" date="2015-07" db="EMBL/GenBank/DDBJ databases">
        <title>Plasmids, circular viruses and viroids from rat gut.</title>
        <authorList>
            <person name="Jorgensen T.J."/>
            <person name="Hansen M.A."/>
            <person name="Xu Z."/>
            <person name="Tabak M.A."/>
            <person name="Sorensen S.J."/>
            <person name="Hansen L.H."/>
        </authorList>
    </citation>
    <scope>NUCLEOTIDE SEQUENCE</scope>
    <source>
        <plasmid evidence="2">pRGRH0245</plasmid>
    </source>
</reference>
<name>A0A0H5PZ13_9ZZZZ</name>
<evidence type="ECO:0000313" key="2">
    <source>
        <dbReference type="EMBL" id="CRY94404.1"/>
    </source>
</evidence>
<keyword evidence="1" id="KW-0235">DNA replication</keyword>
<protein>
    <recommendedName>
        <fullName evidence="3">Replication protein</fullName>
    </recommendedName>
</protein>